<dbReference type="SUPFAM" id="SSF56784">
    <property type="entry name" value="HAD-like"/>
    <property type="match status" value="1"/>
</dbReference>
<proteinExistence type="predicted"/>
<dbReference type="Pfam" id="PF00702">
    <property type="entry name" value="Hydrolase"/>
    <property type="match status" value="1"/>
</dbReference>
<keyword evidence="4" id="KW-0460">Magnesium</keyword>
<dbReference type="NCBIfam" id="TIGR01509">
    <property type="entry name" value="HAD-SF-IA-v3"/>
    <property type="match status" value="1"/>
</dbReference>
<dbReference type="GO" id="GO:0016791">
    <property type="term" value="F:phosphatase activity"/>
    <property type="evidence" value="ECO:0007669"/>
    <property type="project" value="TreeGrafter"/>
</dbReference>
<comment type="caution">
    <text evidence="5">The sequence shown here is derived from an EMBL/GenBank/DDBJ whole genome shotgun (WGS) entry which is preliminary data.</text>
</comment>
<dbReference type="InterPro" id="IPR006439">
    <property type="entry name" value="HAD-SF_hydro_IA"/>
</dbReference>
<keyword evidence="3 5" id="KW-0378">Hydrolase</keyword>
<protein>
    <submittedName>
        <fullName evidence="5">HAD family hydrolase</fullName>
    </submittedName>
</protein>
<dbReference type="SFLD" id="SFLDG01129">
    <property type="entry name" value="C1.5:_HAD__Beta-PGM__Phosphata"/>
    <property type="match status" value="1"/>
</dbReference>
<comment type="cofactor">
    <cofactor evidence="1">
        <name>Mg(2+)</name>
        <dbReference type="ChEBI" id="CHEBI:18420"/>
    </cofactor>
</comment>
<dbReference type="GO" id="GO:0046872">
    <property type="term" value="F:metal ion binding"/>
    <property type="evidence" value="ECO:0007669"/>
    <property type="project" value="UniProtKB-KW"/>
</dbReference>
<evidence type="ECO:0000256" key="1">
    <source>
        <dbReference type="ARBA" id="ARBA00001946"/>
    </source>
</evidence>
<dbReference type="PANTHER" id="PTHR46470">
    <property type="entry name" value="N-ACYLNEURAMINATE-9-PHOSPHATASE"/>
    <property type="match status" value="1"/>
</dbReference>
<dbReference type="InterPro" id="IPR023214">
    <property type="entry name" value="HAD_sf"/>
</dbReference>
<evidence type="ECO:0000313" key="6">
    <source>
        <dbReference type="Proteomes" id="UP000294850"/>
    </source>
</evidence>
<sequence length="237" mass="26458">MIKGVLIDYGGTIDTNGLHWGSVLWESYQKFNVGVNKEAFSKAYSFGERSLAINPIIKPEHSFYDTLVLKVGQQFKNLNENGFHTDNDLIQLIAADCNQFAQETIDRAKPVLARLAEHYPLILVSNFYGNIHTVLEVFGISQYFQQIVESAVVGVRKPDPRIYKLGADILNLSPEACVVIGDSFVKDIVPAKQLGSKAIWLNVTGWEESPSSNPEYSADSEISDFSEVLEEIENLNQ</sequence>
<evidence type="ECO:0000256" key="4">
    <source>
        <dbReference type="ARBA" id="ARBA00022842"/>
    </source>
</evidence>
<dbReference type="GO" id="GO:0044281">
    <property type="term" value="P:small molecule metabolic process"/>
    <property type="evidence" value="ECO:0007669"/>
    <property type="project" value="UniProtKB-ARBA"/>
</dbReference>
<dbReference type="PRINTS" id="PR00413">
    <property type="entry name" value="HADHALOGNASE"/>
</dbReference>
<dbReference type="AlphaFoldDB" id="A0A4R5DHH5"/>
<keyword evidence="6" id="KW-1185">Reference proteome</keyword>
<accession>A0A4R5DHH5</accession>
<dbReference type="PANTHER" id="PTHR46470:SF2">
    <property type="entry name" value="GLYCERALDEHYDE 3-PHOSPHATE PHOSPHATASE"/>
    <property type="match status" value="1"/>
</dbReference>
<gene>
    <name evidence="5" type="ORF">E0F88_25720</name>
</gene>
<name>A0A4R5DHH5_9BACT</name>
<keyword evidence="2" id="KW-0479">Metal-binding</keyword>
<dbReference type="NCBIfam" id="TIGR01549">
    <property type="entry name" value="HAD-SF-IA-v1"/>
    <property type="match status" value="1"/>
</dbReference>
<dbReference type="InterPro" id="IPR036412">
    <property type="entry name" value="HAD-like_sf"/>
</dbReference>
<dbReference type="Gene3D" id="3.40.50.1000">
    <property type="entry name" value="HAD superfamily/HAD-like"/>
    <property type="match status" value="1"/>
</dbReference>
<dbReference type="InterPro" id="IPR051400">
    <property type="entry name" value="HAD-like_hydrolase"/>
</dbReference>
<evidence type="ECO:0000256" key="3">
    <source>
        <dbReference type="ARBA" id="ARBA00022801"/>
    </source>
</evidence>
<dbReference type="SFLD" id="SFLDS00003">
    <property type="entry name" value="Haloacid_Dehalogenase"/>
    <property type="match status" value="1"/>
</dbReference>
<evidence type="ECO:0000313" key="5">
    <source>
        <dbReference type="EMBL" id="TDE11314.1"/>
    </source>
</evidence>
<dbReference type="OrthoDB" id="9797415at2"/>
<organism evidence="5 6">
    <name type="scientific">Dyadobacter psychrotolerans</name>
    <dbReference type="NCBI Taxonomy" id="2541721"/>
    <lineage>
        <taxon>Bacteria</taxon>
        <taxon>Pseudomonadati</taxon>
        <taxon>Bacteroidota</taxon>
        <taxon>Cytophagia</taxon>
        <taxon>Cytophagales</taxon>
        <taxon>Spirosomataceae</taxon>
        <taxon>Dyadobacter</taxon>
    </lineage>
</organism>
<dbReference type="EMBL" id="SMFL01000012">
    <property type="protein sequence ID" value="TDE11314.1"/>
    <property type="molecule type" value="Genomic_DNA"/>
</dbReference>
<dbReference type="RefSeq" id="WP_131961161.1">
    <property type="nucleotide sequence ID" value="NZ_SMFL01000012.1"/>
</dbReference>
<evidence type="ECO:0000256" key="2">
    <source>
        <dbReference type="ARBA" id="ARBA00022723"/>
    </source>
</evidence>
<dbReference type="Proteomes" id="UP000294850">
    <property type="component" value="Unassembled WGS sequence"/>
</dbReference>
<reference evidence="5 6" key="1">
    <citation type="submission" date="2019-03" db="EMBL/GenBank/DDBJ databases">
        <title>Dyadobacter AR-3-6 sp. nov., isolated from arctic soil.</title>
        <authorList>
            <person name="Chaudhary D.K."/>
        </authorList>
    </citation>
    <scope>NUCLEOTIDE SEQUENCE [LARGE SCALE GENOMIC DNA]</scope>
    <source>
        <strain evidence="5 6">AR-3-6</strain>
    </source>
</reference>